<name>A0AAE3GS02_9CYAN</name>
<gene>
    <name evidence="1" type="ORF">NJ959_09925</name>
</gene>
<dbReference type="Proteomes" id="UP001204953">
    <property type="component" value="Unassembled WGS sequence"/>
</dbReference>
<reference evidence="1" key="1">
    <citation type="submission" date="2022-06" db="EMBL/GenBank/DDBJ databases">
        <title>New cyanobacteria of genus Symplocastrum in benthos of Lake Baikal.</title>
        <authorList>
            <person name="Sorokovikova E."/>
            <person name="Tikhonova I."/>
            <person name="Krasnopeev A."/>
            <person name="Evseev P."/>
            <person name="Gladkikh A."/>
            <person name="Belykh O."/>
        </authorList>
    </citation>
    <scope>NUCLEOTIDE SEQUENCE</scope>
    <source>
        <strain evidence="1">BBK-W-15</strain>
    </source>
</reference>
<sequence length="95" mass="10545">MGLSLHQRIAIYLLSLLSCNSLLIGNLSCFSSALSQESSGEDTTLLDTAVEQLNKSQWQDAIFTLEQVLKIRREKKDLPGEGLVLGNIGNTYRLY</sequence>
<evidence type="ECO:0000313" key="1">
    <source>
        <dbReference type="EMBL" id="MCP2728783.1"/>
    </source>
</evidence>
<organism evidence="1 2">
    <name type="scientific">Limnofasciculus baicalensis BBK-W-15</name>
    <dbReference type="NCBI Taxonomy" id="2699891"/>
    <lineage>
        <taxon>Bacteria</taxon>
        <taxon>Bacillati</taxon>
        <taxon>Cyanobacteriota</taxon>
        <taxon>Cyanophyceae</taxon>
        <taxon>Coleofasciculales</taxon>
        <taxon>Coleofasciculaceae</taxon>
        <taxon>Limnofasciculus</taxon>
        <taxon>Limnofasciculus baicalensis</taxon>
    </lineage>
</organism>
<dbReference type="InterPro" id="IPR011990">
    <property type="entry name" value="TPR-like_helical_dom_sf"/>
</dbReference>
<accession>A0AAE3GS02</accession>
<proteinExistence type="predicted"/>
<dbReference type="AlphaFoldDB" id="A0AAE3GS02"/>
<protein>
    <submittedName>
        <fullName evidence="1">Uncharacterized protein</fullName>
    </submittedName>
</protein>
<comment type="caution">
    <text evidence="1">The sequence shown here is derived from an EMBL/GenBank/DDBJ whole genome shotgun (WGS) entry which is preliminary data.</text>
</comment>
<dbReference type="EMBL" id="JAMZMM010000074">
    <property type="protein sequence ID" value="MCP2728783.1"/>
    <property type="molecule type" value="Genomic_DNA"/>
</dbReference>
<dbReference type="RefSeq" id="WP_254011575.1">
    <property type="nucleotide sequence ID" value="NZ_JAMZMM010000074.1"/>
</dbReference>
<dbReference type="Gene3D" id="1.25.40.10">
    <property type="entry name" value="Tetratricopeptide repeat domain"/>
    <property type="match status" value="1"/>
</dbReference>
<keyword evidence="2" id="KW-1185">Reference proteome</keyword>
<evidence type="ECO:0000313" key="2">
    <source>
        <dbReference type="Proteomes" id="UP001204953"/>
    </source>
</evidence>